<keyword evidence="8" id="KW-0804">Transcription</keyword>
<evidence type="ECO:0000313" key="12">
    <source>
        <dbReference type="EMBL" id="GFR99853.1"/>
    </source>
</evidence>
<gene>
    <name evidence="12" type="ORF">ElyMa_006383800</name>
</gene>
<keyword evidence="6" id="KW-0805">Transcription regulation</keyword>
<evidence type="ECO:0000313" key="13">
    <source>
        <dbReference type="Proteomes" id="UP000762676"/>
    </source>
</evidence>
<evidence type="ECO:0000256" key="8">
    <source>
        <dbReference type="ARBA" id="ARBA00023163"/>
    </source>
</evidence>
<evidence type="ECO:0000259" key="11">
    <source>
        <dbReference type="PROSITE" id="PS50157"/>
    </source>
</evidence>
<dbReference type="GO" id="GO:0000981">
    <property type="term" value="F:DNA-binding transcription factor activity, RNA polymerase II-specific"/>
    <property type="evidence" value="ECO:0007669"/>
    <property type="project" value="TreeGrafter"/>
</dbReference>
<feature type="domain" description="C2H2-type" evidence="11">
    <location>
        <begin position="461"/>
        <end position="489"/>
    </location>
</feature>
<dbReference type="SMART" id="SM00355">
    <property type="entry name" value="ZnF_C2H2"/>
    <property type="match status" value="16"/>
</dbReference>
<evidence type="ECO:0000256" key="6">
    <source>
        <dbReference type="ARBA" id="ARBA00023015"/>
    </source>
</evidence>
<keyword evidence="2" id="KW-0479">Metal-binding</keyword>
<accession>A0AAV4HPN1</accession>
<organism evidence="12 13">
    <name type="scientific">Elysia marginata</name>
    <dbReference type="NCBI Taxonomy" id="1093978"/>
    <lineage>
        <taxon>Eukaryota</taxon>
        <taxon>Metazoa</taxon>
        <taxon>Spiralia</taxon>
        <taxon>Lophotrochozoa</taxon>
        <taxon>Mollusca</taxon>
        <taxon>Gastropoda</taxon>
        <taxon>Heterobranchia</taxon>
        <taxon>Euthyneura</taxon>
        <taxon>Panpulmonata</taxon>
        <taxon>Sacoglossa</taxon>
        <taxon>Placobranchoidea</taxon>
        <taxon>Plakobranchidae</taxon>
        <taxon>Elysia</taxon>
    </lineage>
</organism>
<keyword evidence="7" id="KW-0238">DNA-binding</keyword>
<feature type="domain" description="C2H2-type" evidence="11">
    <location>
        <begin position="604"/>
        <end position="631"/>
    </location>
</feature>
<dbReference type="PANTHER" id="PTHR24384">
    <property type="entry name" value="FINGER PUTATIVE TRANSCRIPTION FACTOR FAMILY-RELATED"/>
    <property type="match status" value="1"/>
</dbReference>
<dbReference type="Proteomes" id="UP000762676">
    <property type="component" value="Unassembled WGS sequence"/>
</dbReference>
<feature type="domain" description="C2H2-type" evidence="11">
    <location>
        <begin position="660"/>
        <end position="687"/>
    </location>
</feature>
<feature type="domain" description="C2H2-type" evidence="11">
    <location>
        <begin position="717"/>
        <end position="744"/>
    </location>
</feature>
<dbReference type="GO" id="GO:0000978">
    <property type="term" value="F:RNA polymerase II cis-regulatory region sequence-specific DNA binding"/>
    <property type="evidence" value="ECO:0007669"/>
    <property type="project" value="TreeGrafter"/>
</dbReference>
<evidence type="ECO:0000256" key="3">
    <source>
        <dbReference type="ARBA" id="ARBA00022737"/>
    </source>
</evidence>
<feature type="domain" description="C2H2-type" evidence="11">
    <location>
        <begin position="407"/>
        <end position="434"/>
    </location>
</feature>
<feature type="domain" description="C2H2-type" evidence="11">
    <location>
        <begin position="688"/>
        <end position="716"/>
    </location>
</feature>
<evidence type="ECO:0000256" key="2">
    <source>
        <dbReference type="ARBA" id="ARBA00022723"/>
    </source>
</evidence>
<dbReference type="GO" id="GO:0005634">
    <property type="term" value="C:nucleus"/>
    <property type="evidence" value="ECO:0007669"/>
    <property type="project" value="UniProtKB-SubCell"/>
</dbReference>
<feature type="domain" description="C2H2-type" evidence="11">
    <location>
        <begin position="632"/>
        <end position="659"/>
    </location>
</feature>
<feature type="domain" description="C2H2-type" evidence="11">
    <location>
        <begin position="351"/>
        <end position="378"/>
    </location>
</feature>
<dbReference type="FunFam" id="3.30.160.60:FF:000100">
    <property type="entry name" value="Zinc finger 45-like"/>
    <property type="match status" value="1"/>
</dbReference>
<dbReference type="FunFam" id="3.30.160.60:FF:000145">
    <property type="entry name" value="Zinc finger protein 574"/>
    <property type="match status" value="1"/>
</dbReference>
<dbReference type="InterPro" id="IPR036236">
    <property type="entry name" value="Znf_C2H2_sf"/>
</dbReference>
<dbReference type="GO" id="GO:0008270">
    <property type="term" value="F:zinc ion binding"/>
    <property type="evidence" value="ECO:0007669"/>
    <property type="project" value="UniProtKB-KW"/>
</dbReference>
<reference evidence="12 13" key="1">
    <citation type="journal article" date="2021" name="Elife">
        <title>Chloroplast acquisition without the gene transfer in kleptoplastic sea slugs, Plakobranchus ocellatus.</title>
        <authorList>
            <person name="Maeda T."/>
            <person name="Takahashi S."/>
            <person name="Yoshida T."/>
            <person name="Shimamura S."/>
            <person name="Takaki Y."/>
            <person name="Nagai Y."/>
            <person name="Toyoda A."/>
            <person name="Suzuki Y."/>
            <person name="Arimoto A."/>
            <person name="Ishii H."/>
            <person name="Satoh N."/>
            <person name="Nishiyama T."/>
            <person name="Hasebe M."/>
            <person name="Maruyama T."/>
            <person name="Minagawa J."/>
            <person name="Obokata J."/>
            <person name="Shigenobu S."/>
        </authorList>
    </citation>
    <scope>NUCLEOTIDE SEQUENCE [LARGE SCALE GENOMIC DNA]</scope>
</reference>
<keyword evidence="13" id="KW-1185">Reference proteome</keyword>
<protein>
    <submittedName>
        <fullName evidence="12">Zinc finger protein 26</fullName>
    </submittedName>
</protein>
<dbReference type="InterPro" id="IPR050752">
    <property type="entry name" value="C2H2-ZF_domain"/>
</dbReference>
<dbReference type="SUPFAM" id="SSF57667">
    <property type="entry name" value="beta-beta-alpha zinc fingers"/>
    <property type="match status" value="8"/>
</dbReference>
<dbReference type="FunFam" id="3.30.160.60:FF:001289">
    <property type="entry name" value="Zinc finger protein 574"/>
    <property type="match status" value="1"/>
</dbReference>
<dbReference type="Pfam" id="PF00096">
    <property type="entry name" value="zf-C2H2"/>
    <property type="match status" value="5"/>
</dbReference>
<evidence type="ECO:0000256" key="9">
    <source>
        <dbReference type="ARBA" id="ARBA00023242"/>
    </source>
</evidence>
<dbReference type="FunFam" id="3.30.160.60:FF:000690">
    <property type="entry name" value="Zinc finger protein 354C"/>
    <property type="match status" value="1"/>
</dbReference>
<evidence type="ECO:0000256" key="7">
    <source>
        <dbReference type="ARBA" id="ARBA00023125"/>
    </source>
</evidence>
<keyword evidence="9" id="KW-0539">Nucleus</keyword>
<dbReference type="EMBL" id="BMAT01012822">
    <property type="protein sequence ID" value="GFR99853.1"/>
    <property type="molecule type" value="Genomic_DNA"/>
</dbReference>
<dbReference type="Pfam" id="PF12874">
    <property type="entry name" value="zf-met"/>
    <property type="match status" value="1"/>
</dbReference>
<dbReference type="FunFam" id="3.30.160.60:FF:000512">
    <property type="entry name" value="zinc finger protein 197 isoform X1"/>
    <property type="match status" value="1"/>
</dbReference>
<sequence>MDLLEDSTITSIDNNKEPDGLFYLHETEGGKDLKSAVDNGPNDNVKGEVETQENNQSVVIPLGEIKKELGIFKEMDLEAIRLQELFKDIRPNLKHLARRIVLFGRKMDQSEFKDDPRMKLFRCELELLKNHVAKSRSNLLSMQSDVKKLLSDVEKASGGSTNTDLHKDKSSAQIELSDVEDDFQKGSSGDDNSIHQIHNGLKNTLDSSQRTVNKDAVNEEGTDAEFKLDVSNFTEKKSLLSTKQKPKKLPIPESYQCDKCGRLYKSKRGLRDHKWVHAEQKPFLCEICGREHRRSRDAALCKHGESTQIKPRSSRFEERACQICGELIANRKLMKLHNIDVHNLVSDQVPMPCLICDEIFFRKSDLHDHLPVHISDDNTFLKCKFCDEYFTDPFKLREHLAEHNKRFACDICNKKFYSARSYEKHKKSHTEYVTCQVCGRTLASASRLQEHMNVHTGEKPYECDICHIQLSSNCALKNHKARVHIGNGSNTCLICGKLFKTCFARNSHHLKEHTEEERKLHDVVVPMFTCNICGETVRVEYKMTHLKKHKTKIEKRFICEFCGKNFVRLSELKFHKMKEHKVEDDITLLMPPPKNPQILKKSIYTCDICGKQYPYKSSLNIHKAYHSDAKPFACSVCGKAFKLKQQMKQHEATHSGKKPYQCGVCGKGFGVRALLNFHLRKHTGEKPFSCHLCSLSFSLRANLVRHVTAVHENKRRFECEVCHKRFNQKNSLIVHRRIHTGEKPHTCHICGVSFSDPSTLHKHKAMHAKKSANTESEPIDIQIVFT</sequence>
<feature type="domain" description="C2H2-type" evidence="11">
    <location>
        <begin position="433"/>
        <end position="460"/>
    </location>
</feature>
<comment type="subcellular location">
    <subcellularLocation>
        <location evidence="1">Nucleus</location>
    </subcellularLocation>
</comment>
<dbReference type="AlphaFoldDB" id="A0AAV4HPN1"/>
<feature type="domain" description="C2H2-type" evidence="11">
    <location>
        <begin position="557"/>
        <end position="585"/>
    </location>
</feature>
<feature type="domain" description="C2H2-type" evidence="11">
    <location>
        <begin position="255"/>
        <end position="282"/>
    </location>
</feature>
<feature type="domain" description="C2H2-type" evidence="11">
    <location>
        <begin position="745"/>
        <end position="772"/>
    </location>
</feature>
<evidence type="ECO:0000256" key="5">
    <source>
        <dbReference type="ARBA" id="ARBA00022833"/>
    </source>
</evidence>
<dbReference type="Gene3D" id="3.30.160.60">
    <property type="entry name" value="Classic Zinc Finger"/>
    <property type="match status" value="12"/>
</dbReference>
<dbReference type="PROSITE" id="PS00028">
    <property type="entry name" value="ZINC_FINGER_C2H2_1"/>
    <property type="match status" value="14"/>
</dbReference>
<evidence type="ECO:0000256" key="10">
    <source>
        <dbReference type="PROSITE-ProRule" id="PRU00042"/>
    </source>
</evidence>
<keyword evidence="5" id="KW-0862">Zinc</keyword>
<evidence type="ECO:0000256" key="4">
    <source>
        <dbReference type="ARBA" id="ARBA00022771"/>
    </source>
</evidence>
<proteinExistence type="predicted"/>
<name>A0AAV4HPN1_9GAST</name>
<keyword evidence="4 10" id="KW-0863">Zinc-finger</keyword>
<keyword evidence="3" id="KW-0677">Repeat</keyword>
<dbReference type="PANTHER" id="PTHR24384:SF189">
    <property type="entry name" value="C2H2-TYPE DOMAIN-CONTAINING PROTEIN-RELATED"/>
    <property type="match status" value="1"/>
</dbReference>
<dbReference type="InterPro" id="IPR013087">
    <property type="entry name" value="Znf_C2H2_type"/>
</dbReference>
<comment type="caution">
    <text evidence="12">The sequence shown here is derived from an EMBL/GenBank/DDBJ whole genome shotgun (WGS) entry which is preliminary data.</text>
</comment>
<dbReference type="PROSITE" id="PS50157">
    <property type="entry name" value="ZINC_FINGER_C2H2_2"/>
    <property type="match status" value="12"/>
</dbReference>
<evidence type="ECO:0000256" key="1">
    <source>
        <dbReference type="ARBA" id="ARBA00004123"/>
    </source>
</evidence>